<name>A0AAE0DDA5_COLKA</name>
<dbReference type="Proteomes" id="UP001281614">
    <property type="component" value="Unassembled WGS sequence"/>
</dbReference>
<evidence type="ECO:0000313" key="1">
    <source>
        <dbReference type="EMBL" id="KAK2777759.1"/>
    </source>
</evidence>
<gene>
    <name evidence="1" type="ORF">CKAH01_11956</name>
</gene>
<reference evidence="1" key="1">
    <citation type="submission" date="2023-02" db="EMBL/GenBank/DDBJ databases">
        <title>Colletotrichum kahawae CIFC_Que2 genome sequencing and assembly.</title>
        <authorList>
            <person name="Baroncelli R."/>
        </authorList>
    </citation>
    <scope>NUCLEOTIDE SEQUENCE</scope>
    <source>
        <strain evidence="1">CIFC_Que2</strain>
    </source>
</reference>
<keyword evidence="2" id="KW-1185">Reference proteome</keyword>
<comment type="caution">
    <text evidence="1">The sequence shown here is derived from an EMBL/GenBank/DDBJ whole genome shotgun (WGS) entry which is preliminary data.</text>
</comment>
<organism evidence="1 2">
    <name type="scientific">Colletotrichum kahawae</name>
    <name type="common">Coffee berry disease fungus</name>
    <dbReference type="NCBI Taxonomy" id="34407"/>
    <lineage>
        <taxon>Eukaryota</taxon>
        <taxon>Fungi</taxon>
        <taxon>Dikarya</taxon>
        <taxon>Ascomycota</taxon>
        <taxon>Pezizomycotina</taxon>
        <taxon>Sordariomycetes</taxon>
        <taxon>Hypocreomycetidae</taxon>
        <taxon>Glomerellales</taxon>
        <taxon>Glomerellaceae</taxon>
        <taxon>Colletotrichum</taxon>
        <taxon>Colletotrichum gloeosporioides species complex</taxon>
    </lineage>
</organism>
<accession>A0AAE0DDA5</accession>
<evidence type="ECO:0000313" key="2">
    <source>
        <dbReference type="Proteomes" id="UP001281614"/>
    </source>
</evidence>
<sequence>MYTTCAGDFTPRRLRPSLCHTQQQQLTNLLHASSHVSDRWSVTGSSPVSLWPDKQFQDNNAYRRTLRHLAI</sequence>
<dbReference type="EMBL" id="VYYT01000016">
    <property type="protein sequence ID" value="KAK2777759.1"/>
    <property type="molecule type" value="Genomic_DNA"/>
</dbReference>
<protein>
    <submittedName>
        <fullName evidence="1">Uncharacterized protein</fullName>
    </submittedName>
</protein>
<proteinExistence type="predicted"/>
<dbReference type="AlphaFoldDB" id="A0AAE0DDA5"/>